<dbReference type="Gene3D" id="3.30.70.360">
    <property type="match status" value="1"/>
</dbReference>
<dbReference type="PANTHER" id="PTHR30575:SF0">
    <property type="entry name" value="XAA-ARG DIPEPTIDASE"/>
    <property type="match status" value="1"/>
</dbReference>
<dbReference type="Pfam" id="PF07687">
    <property type="entry name" value="M20_dimer"/>
    <property type="match status" value="1"/>
</dbReference>
<dbReference type="SUPFAM" id="SSF55031">
    <property type="entry name" value="Bacterial exopeptidase dimerisation domain"/>
    <property type="match status" value="1"/>
</dbReference>
<dbReference type="EMBL" id="UINC01025468">
    <property type="protein sequence ID" value="SVB01104.1"/>
    <property type="molecule type" value="Genomic_DNA"/>
</dbReference>
<dbReference type="Gene3D" id="3.40.630.10">
    <property type="entry name" value="Zn peptidases"/>
    <property type="match status" value="1"/>
</dbReference>
<dbReference type="InterPro" id="IPR011650">
    <property type="entry name" value="Peptidase_M20_dimer"/>
</dbReference>
<accession>A0A382AIA3</accession>
<dbReference type="PANTHER" id="PTHR30575">
    <property type="entry name" value="PEPTIDASE M20"/>
    <property type="match status" value="1"/>
</dbReference>
<reference evidence="2" key="1">
    <citation type="submission" date="2018-05" db="EMBL/GenBank/DDBJ databases">
        <authorList>
            <person name="Lanie J.A."/>
            <person name="Ng W.-L."/>
            <person name="Kazmierczak K.M."/>
            <person name="Andrzejewski T.M."/>
            <person name="Davidsen T.M."/>
            <person name="Wayne K.J."/>
            <person name="Tettelin H."/>
            <person name="Glass J.I."/>
            <person name="Rusch D."/>
            <person name="Podicherti R."/>
            <person name="Tsui H.-C.T."/>
            <person name="Winkler M.E."/>
        </authorList>
    </citation>
    <scope>NUCLEOTIDE SEQUENCE</scope>
</reference>
<organism evidence="2">
    <name type="scientific">marine metagenome</name>
    <dbReference type="NCBI Taxonomy" id="408172"/>
    <lineage>
        <taxon>unclassified sequences</taxon>
        <taxon>metagenomes</taxon>
        <taxon>ecological metagenomes</taxon>
    </lineage>
</organism>
<dbReference type="InterPro" id="IPR052030">
    <property type="entry name" value="Peptidase_M20/M20A_hydrolases"/>
</dbReference>
<proteinExistence type="predicted"/>
<name>A0A382AIA3_9ZZZZ</name>
<dbReference type="InterPro" id="IPR036264">
    <property type="entry name" value="Bact_exopeptidase_dim_dom"/>
</dbReference>
<evidence type="ECO:0000313" key="2">
    <source>
        <dbReference type="EMBL" id="SVB01104.1"/>
    </source>
</evidence>
<dbReference type="GO" id="GO:0016805">
    <property type="term" value="F:dipeptidase activity"/>
    <property type="evidence" value="ECO:0007669"/>
    <property type="project" value="TreeGrafter"/>
</dbReference>
<protein>
    <recommendedName>
        <fullName evidence="1">Peptidase M20 dimerisation domain-containing protein</fullName>
    </recommendedName>
</protein>
<dbReference type="GO" id="GO:0005737">
    <property type="term" value="C:cytoplasm"/>
    <property type="evidence" value="ECO:0007669"/>
    <property type="project" value="TreeGrafter"/>
</dbReference>
<evidence type="ECO:0000259" key="1">
    <source>
        <dbReference type="Pfam" id="PF07687"/>
    </source>
</evidence>
<feature type="domain" description="Peptidase M20 dimerisation" evidence="1">
    <location>
        <begin position="12"/>
        <end position="65"/>
    </location>
</feature>
<dbReference type="AlphaFoldDB" id="A0A382AIA3"/>
<dbReference type="GO" id="GO:0071713">
    <property type="term" value="F:para-aminobenzoyl-glutamate hydrolase activity"/>
    <property type="evidence" value="ECO:0007669"/>
    <property type="project" value="TreeGrafter"/>
</dbReference>
<sequence length="242" mass="27038">MNIMVNMMREHIPQESRIHYVITKGGLAPNVIPDTAEVYYYVRNPEKDIVESLFKRVVKAAEGAALGTETNVTYEVMHGNYSLLPNETLQRLIHEKLLNRGGIKFSQNEIKYSQTIYDSLIEPSQEVGDQEKILPYKITHGYGSTDVGDVSWNVPTGGFNTATWVPGTSAHSWQAIAAGGTSIGLKGMKLAAEVLFDTAKHIYLNNSIVVEANKELELKTGKDFSYYPLLGDRDPPLKYREN</sequence>
<dbReference type="GO" id="GO:0046657">
    <property type="term" value="P:folic acid catabolic process"/>
    <property type="evidence" value="ECO:0007669"/>
    <property type="project" value="TreeGrafter"/>
</dbReference>
<gene>
    <name evidence="2" type="ORF">METZ01_LOCUS153958</name>
</gene>